<name>A0A8I0P5U0_9ACTN</name>
<sequence length="46" mass="5169">MELRFARPDLDGDEAAVNLAEMVLRMLGVPPDDAHEVARRPLPDLR</sequence>
<protein>
    <submittedName>
        <fullName evidence="1">Uncharacterized protein</fullName>
    </submittedName>
</protein>
<keyword evidence="2" id="KW-1185">Reference proteome</keyword>
<evidence type="ECO:0000313" key="1">
    <source>
        <dbReference type="EMBL" id="MBE1598795.1"/>
    </source>
</evidence>
<comment type="caution">
    <text evidence="1">The sequence shown here is derived from an EMBL/GenBank/DDBJ whole genome shotgun (WGS) entry which is preliminary data.</text>
</comment>
<dbReference type="AlphaFoldDB" id="A0A8I0P5U0"/>
<dbReference type="Proteomes" id="UP000629287">
    <property type="component" value="Unassembled WGS sequence"/>
</dbReference>
<dbReference type="Gene3D" id="1.10.357.10">
    <property type="entry name" value="Tetracycline Repressor, domain 2"/>
    <property type="match status" value="1"/>
</dbReference>
<organism evidence="1 2">
    <name type="scientific">Streptomyces stelliscabiei</name>
    <dbReference type="NCBI Taxonomy" id="146820"/>
    <lineage>
        <taxon>Bacteria</taxon>
        <taxon>Bacillati</taxon>
        <taxon>Actinomycetota</taxon>
        <taxon>Actinomycetes</taxon>
        <taxon>Kitasatosporales</taxon>
        <taxon>Streptomycetaceae</taxon>
        <taxon>Streptomyces</taxon>
    </lineage>
</organism>
<gene>
    <name evidence="1" type="ORF">H4687_004924</name>
</gene>
<evidence type="ECO:0000313" key="2">
    <source>
        <dbReference type="Proteomes" id="UP000629287"/>
    </source>
</evidence>
<dbReference type="EMBL" id="JADBGF010000001">
    <property type="protein sequence ID" value="MBE1598795.1"/>
    <property type="molecule type" value="Genomic_DNA"/>
</dbReference>
<proteinExistence type="predicted"/>
<accession>A0A8I0P5U0</accession>
<reference evidence="1 2" key="1">
    <citation type="submission" date="2020-10" db="EMBL/GenBank/DDBJ databases">
        <title>Sequencing the genomes of 1000 actinobacteria strains.</title>
        <authorList>
            <person name="Klenk H.-P."/>
        </authorList>
    </citation>
    <scope>NUCLEOTIDE SEQUENCE [LARGE SCALE GENOMIC DNA]</scope>
    <source>
        <strain evidence="1 2">DSM 41803</strain>
    </source>
</reference>